<reference evidence="2 3" key="1">
    <citation type="submission" date="2024-04" db="EMBL/GenBank/DDBJ databases">
        <title>The reference genome of an endangered Asteraceae, Deinandra increscens subsp. villosa, native to the Central Coast of California.</title>
        <authorList>
            <person name="Guilliams M."/>
            <person name="Hasenstab-Lehman K."/>
            <person name="Meyer R."/>
            <person name="Mcevoy S."/>
        </authorList>
    </citation>
    <scope>NUCLEOTIDE SEQUENCE [LARGE SCALE GENOMIC DNA]</scope>
    <source>
        <tissue evidence="2">Leaf</tissue>
    </source>
</reference>
<comment type="caution">
    <text evidence="2">The sequence shown here is derived from an EMBL/GenBank/DDBJ whole genome shotgun (WGS) entry which is preliminary data.</text>
</comment>
<proteinExistence type="predicted"/>
<protein>
    <recommendedName>
        <fullName evidence="1">Reverse transcriptase zinc-binding domain-containing protein</fullName>
    </recommendedName>
</protein>
<keyword evidence="3" id="KW-1185">Reference proteome</keyword>
<evidence type="ECO:0000313" key="3">
    <source>
        <dbReference type="Proteomes" id="UP001408789"/>
    </source>
</evidence>
<gene>
    <name evidence="2" type="ORF">SSX86_025448</name>
</gene>
<dbReference type="InterPro" id="IPR026960">
    <property type="entry name" value="RVT-Znf"/>
</dbReference>
<evidence type="ECO:0000259" key="1">
    <source>
        <dbReference type="Pfam" id="PF13966"/>
    </source>
</evidence>
<dbReference type="Pfam" id="PF13966">
    <property type="entry name" value="zf-RVT"/>
    <property type="match status" value="1"/>
</dbReference>
<dbReference type="EMBL" id="JBCNJP010000025">
    <property type="protein sequence ID" value="KAK9054370.1"/>
    <property type="molecule type" value="Genomic_DNA"/>
</dbReference>
<accession>A0AAP0CDB9</accession>
<organism evidence="2 3">
    <name type="scientific">Deinandra increscens subsp. villosa</name>
    <dbReference type="NCBI Taxonomy" id="3103831"/>
    <lineage>
        <taxon>Eukaryota</taxon>
        <taxon>Viridiplantae</taxon>
        <taxon>Streptophyta</taxon>
        <taxon>Embryophyta</taxon>
        <taxon>Tracheophyta</taxon>
        <taxon>Spermatophyta</taxon>
        <taxon>Magnoliopsida</taxon>
        <taxon>eudicotyledons</taxon>
        <taxon>Gunneridae</taxon>
        <taxon>Pentapetalae</taxon>
        <taxon>asterids</taxon>
        <taxon>campanulids</taxon>
        <taxon>Asterales</taxon>
        <taxon>Asteraceae</taxon>
        <taxon>Asteroideae</taxon>
        <taxon>Heliantheae alliance</taxon>
        <taxon>Madieae</taxon>
        <taxon>Madiinae</taxon>
        <taxon>Deinandra</taxon>
    </lineage>
</organism>
<sequence length="431" mass="49704">MKSKEGILKCRFQWFFTYDNNFNKFPNNFKSVLSSLPVYYLSLFKAPCKVIDTIEKFLRKFLWMGCKDRKGIHWVSWEIVTRPKRLGGLGISKLSEVNSALLVKWVWRFKTDYDGLWRRTILSIHGGRNKWVFLPVKKAIPGVWKALVSGIASIRFDGKSIDKMLSCQLGNGKRISFWKDSWFGSTSLSVRWPVLFSLDRDKNCTVSDRLKQSGGLTLITDNWYLGATTVEGISETQDLFFMLSNVRMNGSQDRWVWDNNSGNGFSVAIVKDALRKNVYGLPDQRMRWVNWVPIKINILVWRIEKEMIPTCVELVKRGVNLSNTRCALCGVDEETVTHTFVACGFVFGVWNFIWRWCHLAPAHYNLIEDLLSWHELANVSAKGKKILRGIIMVACWVIWLERNKAIFQKSDPKVAEVVASIKSMAFFVAEV</sequence>
<feature type="domain" description="Reverse transcriptase zinc-binding" evidence="1">
    <location>
        <begin position="276"/>
        <end position="350"/>
    </location>
</feature>
<name>A0AAP0CDB9_9ASTR</name>
<dbReference type="Proteomes" id="UP001408789">
    <property type="component" value="Unassembled WGS sequence"/>
</dbReference>
<evidence type="ECO:0000313" key="2">
    <source>
        <dbReference type="EMBL" id="KAK9054370.1"/>
    </source>
</evidence>
<dbReference type="AlphaFoldDB" id="A0AAP0CDB9"/>
<dbReference type="PANTHER" id="PTHR33116">
    <property type="entry name" value="REVERSE TRANSCRIPTASE ZINC-BINDING DOMAIN-CONTAINING PROTEIN-RELATED-RELATED"/>
    <property type="match status" value="1"/>
</dbReference>
<dbReference type="PANTHER" id="PTHR33116:SF78">
    <property type="entry name" value="OS12G0587133 PROTEIN"/>
    <property type="match status" value="1"/>
</dbReference>